<evidence type="ECO:0000313" key="3">
    <source>
        <dbReference type="Proteomes" id="UP001300763"/>
    </source>
</evidence>
<sequence>MDTVDAVALDPAVDLTAAVAGDDGAVAWAERRGPRRHHADAAATHRGATGRLAVTVVDGVGDSEAAGFTARLVADHAVRVAVLEGRPDLALLAAHELLASTGDLVPGDAAAVVALAPGAGDPRWRLAWVGDCRALAWDGRTLRTLTADHTVAAAMRARGLHVRPRLENVITTSVRTVRPPEVGIAVVDDPGTLLLVSDGVHRSVPGPALAAALATGGGPAAQAERIVELATEAGTTDNATALVASAR</sequence>
<dbReference type="InterPro" id="IPR001932">
    <property type="entry name" value="PPM-type_phosphatase-like_dom"/>
</dbReference>
<comment type="caution">
    <text evidence="2">The sequence shown here is derived from an EMBL/GenBank/DDBJ whole genome shotgun (WGS) entry which is preliminary data.</text>
</comment>
<dbReference type="PROSITE" id="PS51746">
    <property type="entry name" value="PPM_2"/>
    <property type="match status" value="1"/>
</dbReference>
<dbReference type="InterPro" id="IPR036457">
    <property type="entry name" value="PPM-type-like_dom_sf"/>
</dbReference>
<evidence type="ECO:0000259" key="1">
    <source>
        <dbReference type="PROSITE" id="PS51746"/>
    </source>
</evidence>
<dbReference type="Proteomes" id="UP001300763">
    <property type="component" value="Unassembled WGS sequence"/>
</dbReference>
<gene>
    <name evidence="2" type="ORF">PGB27_25390</name>
</gene>
<feature type="domain" description="PPM-type phosphatase" evidence="1">
    <location>
        <begin position="25"/>
        <end position="246"/>
    </location>
</feature>
<dbReference type="RefSeq" id="WP_274203224.1">
    <property type="nucleotide sequence ID" value="NZ_JAQZAO010000014.1"/>
</dbReference>
<dbReference type="EMBL" id="JAQZAO010000014">
    <property type="protein sequence ID" value="MDD7968695.1"/>
    <property type="molecule type" value="Genomic_DNA"/>
</dbReference>
<proteinExistence type="predicted"/>
<dbReference type="SMART" id="SM00332">
    <property type="entry name" value="PP2Cc"/>
    <property type="match status" value="1"/>
</dbReference>
<dbReference type="SUPFAM" id="SSF81606">
    <property type="entry name" value="PP2C-like"/>
    <property type="match status" value="1"/>
</dbReference>
<reference evidence="2 3" key="1">
    <citation type="submission" date="2023-02" db="EMBL/GenBank/DDBJ databases">
        <title>Genome sequencing required for Actinomycetospora new species description.</title>
        <authorList>
            <person name="Saimee Y."/>
            <person name="Duangmal K."/>
        </authorList>
    </citation>
    <scope>NUCLEOTIDE SEQUENCE [LARGE SCALE GENOMIC DNA]</scope>
    <source>
        <strain evidence="2 3">DW7H6</strain>
    </source>
</reference>
<name>A0ABT5T0P6_9PSEU</name>
<keyword evidence="3" id="KW-1185">Reference proteome</keyword>
<accession>A0ABT5T0P6</accession>
<evidence type="ECO:0000313" key="2">
    <source>
        <dbReference type="EMBL" id="MDD7968695.1"/>
    </source>
</evidence>
<organism evidence="2 3">
    <name type="scientific">Actinomycetospora lemnae</name>
    <dbReference type="NCBI Taxonomy" id="3019891"/>
    <lineage>
        <taxon>Bacteria</taxon>
        <taxon>Bacillati</taxon>
        <taxon>Actinomycetota</taxon>
        <taxon>Actinomycetes</taxon>
        <taxon>Pseudonocardiales</taxon>
        <taxon>Pseudonocardiaceae</taxon>
        <taxon>Actinomycetospora</taxon>
    </lineage>
</organism>
<dbReference type="Gene3D" id="3.60.40.10">
    <property type="entry name" value="PPM-type phosphatase domain"/>
    <property type="match status" value="1"/>
</dbReference>
<protein>
    <submittedName>
        <fullName evidence="2">Serine/threonine protein phosphatase</fullName>
    </submittedName>
</protein>